<dbReference type="AlphaFoldDB" id="A0A2T4S9E5"/>
<reference evidence="4 6" key="1">
    <citation type="journal article" date="2016" name="Front. Microbiol.">
        <title>Comprehensive Phylogenetic Analysis of Bovine Non-aureus Staphylococci Species Based on Whole-Genome Sequencing.</title>
        <authorList>
            <person name="Naushad S."/>
            <person name="Barkema H.W."/>
            <person name="Luby C."/>
            <person name="Condas L.A."/>
            <person name="Nobrega D.B."/>
            <person name="Carson D.A."/>
            <person name="De Buck J."/>
        </authorList>
    </citation>
    <scope>NUCLEOTIDE SEQUENCE [LARGE SCALE GENOMIC DNA]</scope>
    <source>
        <strain evidence="4 6">SNUC 4337</strain>
    </source>
</reference>
<keyword evidence="2" id="KW-0521">NADP</keyword>
<proteinExistence type="inferred from homology"/>
<name>A0A2T4S9E5_9STAP</name>
<protein>
    <submittedName>
        <fullName evidence="5">NAD dependent epimerase/dehydratase family protein</fullName>
    </submittedName>
    <submittedName>
        <fullName evidence="4">NmrA/HSCARG family protein</fullName>
    </submittedName>
</protein>
<evidence type="ECO:0000313" key="5">
    <source>
        <dbReference type="EMBL" id="SUM53893.1"/>
    </source>
</evidence>
<evidence type="ECO:0000313" key="4">
    <source>
        <dbReference type="EMBL" id="PTK58452.1"/>
    </source>
</evidence>
<dbReference type="Pfam" id="PF05368">
    <property type="entry name" value="NmrA"/>
    <property type="match status" value="1"/>
</dbReference>
<dbReference type="PANTHER" id="PTHR42748:SF7">
    <property type="entry name" value="NMRA LIKE REDOX SENSOR 1-RELATED"/>
    <property type="match status" value="1"/>
</dbReference>
<dbReference type="InterPro" id="IPR036291">
    <property type="entry name" value="NAD(P)-bd_dom_sf"/>
</dbReference>
<dbReference type="Proteomes" id="UP000240400">
    <property type="component" value="Unassembled WGS sequence"/>
</dbReference>
<dbReference type="InterPro" id="IPR008030">
    <property type="entry name" value="NmrA-like"/>
</dbReference>
<dbReference type="CDD" id="cd05251">
    <property type="entry name" value="NmrA_like_SDR_a"/>
    <property type="match status" value="1"/>
</dbReference>
<sequence length="281" mass="31800">MENNKNILVMGASGNQGNAVAKSLLSNGWIVHAMTRNPNQSAIKELEQDGAVIVQADMNDKQSLVEAMGNVYGVYSVQSFDPKDPDKEVQQGKMVADVAKQVGTTHFVYGSAAGAEKYSGADNFASKWQIEEYIRALDLPYTILRHTFFMDNFTGFAKVQDDKIVMQGFMDSEIPLQMLAVQDIGTFTAITFSQPKQYIGKAMELAGEEMTLNEIAKKLSEKFEVSCEIVDVRKKFQQMMKMFEWFEYEGYEANIAELRKVNPQLLNFDAWLQQLEWKDFT</sequence>
<organism evidence="4 6">
    <name type="scientific">Staphylococcus nepalensis</name>
    <dbReference type="NCBI Taxonomy" id="214473"/>
    <lineage>
        <taxon>Bacteria</taxon>
        <taxon>Bacillati</taxon>
        <taxon>Bacillota</taxon>
        <taxon>Bacilli</taxon>
        <taxon>Bacillales</taxon>
        <taxon>Staphylococcaceae</taxon>
        <taxon>Staphylococcus</taxon>
    </lineage>
</organism>
<dbReference type="SUPFAM" id="SSF51735">
    <property type="entry name" value="NAD(P)-binding Rossmann-fold domains"/>
    <property type="match status" value="1"/>
</dbReference>
<dbReference type="OrthoDB" id="9794300at2"/>
<accession>A0A2T4S9E5</accession>
<evidence type="ECO:0000256" key="1">
    <source>
        <dbReference type="ARBA" id="ARBA00006328"/>
    </source>
</evidence>
<evidence type="ECO:0000259" key="3">
    <source>
        <dbReference type="Pfam" id="PF05368"/>
    </source>
</evidence>
<evidence type="ECO:0000313" key="7">
    <source>
        <dbReference type="Proteomes" id="UP000254412"/>
    </source>
</evidence>
<dbReference type="EMBL" id="UHDS01000001">
    <property type="protein sequence ID" value="SUM53893.1"/>
    <property type="molecule type" value="Genomic_DNA"/>
</dbReference>
<dbReference type="Gene3D" id="3.90.25.10">
    <property type="entry name" value="UDP-galactose 4-epimerase, domain 1"/>
    <property type="match status" value="1"/>
</dbReference>
<dbReference type="InterPro" id="IPR051164">
    <property type="entry name" value="NmrA-like_oxidored"/>
</dbReference>
<dbReference type="Proteomes" id="UP000254412">
    <property type="component" value="Unassembled WGS sequence"/>
</dbReference>
<feature type="domain" description="NmrA-like" evidence="3">
    <location>
        <begin position="4"/>
        <end position="251"/>
    </location>
</feature>
<reference evidence="4" key="2">
    <citation type="submission" date="2018-03" db="EMBL/GenBank/DDBJ databases">
        <authorList>
            <person name="Keele B.F."/>
        </authorList>
    </citation>
    <scope>NUCLEOTIDE SEQUENCE</scope>
    <source>
        <strain evidence="4">SNUC 4337</strain>
    </source>
</reference>
<dbReference type="PANTHER" id="PTHR42748">
    <property type="entry name" value="NITROGEN METABOLITE REPRESSION PROTEIN NMRA FAMILY MEMBER"/>
    <property type="match status" value="1"/>
</dbReference>
<dbReference type="EMBL" id="PZHR01000048">
    <property type="protein sequence ID" value="PTK58452.1"/>
    <property type="molecule type" value="Genomic_DNA"/>
</dbReference>
<evidence type="ECO:0000256" key="2">
    <source>
        <dbReference type="ARBA" id="ARBA00022857"/>
    </source>
</evidence>
<dbReference type="Gene3D" id="3.40.50.720">
    <property type="entry name" value="NAD(P)-binding Rossmann-like Domain"/>
    <property type="match status" value="1"/>
</dbReference>
<gene>
    <name evidence="4" type="ORF">BUZ61_09235</name>
    <name evidence="5" type="ORF">NCTC13834_00176</name>
</gene>
<dbReference type="RefSeq" id="WP_103373290.1">
    <property type="nucleotide sequence ID" value="NZ_BMCF01000007.1"/>
</dbReference>
<reference evidence="5 7" key="3">
    <citation type="submission" date="2018-06" db="EMBL/GenBank/DDBJ databases">
        <authorList>
            <consortium name="Pathogen Informatics"/>
            <person name="Doyle S."/>
        </authorList>
    </citation>
    <scope>NUCLEOTIDE SEQUENCE [LARGE SCALE GENOMIC DNA]</scope>
    <source>
        <strain evidence="5 7">NCTC13834</strain>
    </source>
</reference>
<evidence type="ECO:0000313" key="6">
    <source>
        <dbReference type="Proteomes" id="UP000240400"/>
    </source>
</evidence>
<comment type="similarity">
    <text evidence="1">Belongs to the NmrA-type oxidoreductase family.</text>
</comment>